<feature type="non-terminal residue" evidence="1">
    <location>
        <position position="1"/>
    </location>
</feature>
<dbReference type="EMBL" id="BARW01011300">
    <property type="protein sequence ID" value="GAI85900.1"/>
    <property type="molecule type" value="Genomic_DNA"/>
</dbReference>
<name>X1TE74_9ZZZZ</name>
<organism evidence="1">
    <name type="scientific">marine sediment metagenome</name>
    <dbReference type="NCBI Taxonomy" id="412755"/>
    <lineage>
        <taxon>unclassified sequences</taxon>
        <taxon>metagenomes</taxon>
        <taxon>ecological metagenomes</taxon>
    </lineage>
</organism>
<feature type="non-terminal residue" evidence="1">
    <location>
        <position position="248"/>
    </location>
</feature>
<dbReference type="CDD" id="cd01029">
    <property type="entry name" value="TOPRIM_primases"/>
    <property type="match status" value="1"/>
</dbReference>
<comment type="caution">
    <text evidence="1">The sequence shown here is derived from an EMBL/GenBank/DDBJ whole genome shotgun (WGS) entry which is preliminary data.</text>
</comment>
<evidence type="ECO:0008006" key="2">
    <source>
        <dbReference type="Google" id="ProtNLM"/>
    </source>
</evidence>
<dbReference type="InterPro" id="IPR034154">
    <property type="entry name" value="TOPRIM_DnaG/twinkle"/>
</dbReference>
<proteinExistence type="predicted"/>
<sequence length="248" mass="28599">TRRVLYRLRELIKGKDPVFLVEGEKDVDNLREWGLTVTCNPMGAQKWKSQEKEYNPFLKGREVIIIPDNDLLDVQRDLIIDKHLVGERHLIQVASSVQGLARTVKVLRLPESKDFSDWKAKDKTNIEEKFLILAADTPEWKEIKKETIRNIKELEGEIGKRKKKAPPVIARKEEIKPIGLEDLLDTFKKWLELEETEYIEIILATILSNQIPGDPVWLFIIGAPGASKTEILRSFKDIESIYTTSKLT</sequence>
<dbReference type="AlphaFoldDB" id="X1TE74"/>
<dbReference type="Gene3D" id="3.40.1360.10">
    <property type="match status" value="1"/>
</dbReference>
<reference evidence="1" key="1">
    <citation type="journal article" date="2014" name="Front. Microbiol.">
        <title>High frequency of phylogenetically diverse reductive dehalogenase-homologous genes in deep subseafloor sedimentary metagenomes.</title>
        <authorList>
            <person name="Kawai M."/>
            <person name="Futagami T."/>
            <person name="Toyoda A."/>
            <person name="Takaki Y."/>
            <person name="Nishi S."/>
            <person name="Hori S."/>
            <person name="Arai W."/>
            <person name="Tsubouchi T."/>
            <person name="Morono Y."/>
            <person name="Uchiyama I."/>
            <person name="Ito T."/>
            <person name="Fujiyama A."/>
            <person name="Inagaki F."/>
            <person name="Takami H."/>
        </authorList>
    </citation>
    <scope>NUCLEOTIDE SEQUENCE</scope>
    <source>
        <strain evidence="1">Expedition CK06-06</strain>
    </source>
</reference>
<evidence type="ECO:0000313" key="1">
    <source>
        <dbReference type="EMBL" id="GAI85900.1"/>
    </source>
</evidence>
<gene>
    <name evidence="1" type="ORF">S12H4_21845</name>
</gene>
<accession>X1TE74</accession>
<protein>
    <recommendedName>
        <fullName evidence="2">Toprim domain-containing protein</fullName>
    </recommendedName>
</protein>